<feature type="signal peptide" evidence="1">
    <location>
        <begin position="1"/>
        <end position="22"/>
    </location>
</feature>
<organism evidence="2 3">
    <name type="scientific">Gigaspora rosea</name>
    <dbReference type="NCBI Taxonomy" id="44941"/>
    <lineage>
        <taxon>Eukaryota</taxon>
        <taxon>Fungi</taxon>
        <taxon>Fungi incertae sedis</taxon>
        <taxon>Mucoromycota</taxon>
        <taxon>Glomeromycotina</taxon>
        <taxon>Glomeromycetes</taxon>
        <taxon>Diversisporales</taxon>
        <taxon>Gigasporaceae</taxon>
        <taxon>Gigaspora</taxon>
    </lineage>
</organism>
<evidence type="ECO:0008006" key="4">
    <source>
        <dbReference type="Google" id="ProtNLM"/>
    </source>
</evidence>
<protein>
    <recommendedName>
        <fullName evidence="4">Phosphatidylglycerol/phosphatidylinositol transfer protein</fullName>
    </recommendedName>
</protein>
<dbReference type="InterPro" id="IPR053216">
    <property type="entry name" value="Appressorial_penetr-assoc"/>
</dbReference>
<evidence type="ECO:0000256" key="1">
    <source>
        <dbReference type="SAM" id="SignalP"/>
    </source>
</evidence>
<dbReference type="PANTHER" id="PTHR34587">
    <property type="entry name" value="VWFA DOMAIN-CONTAINING PROTEIN"/>
    <property type="match status" value="1"/>
</dbReference>
<accession>A0A397U5E9</accession>
<name>A0A397U5E9_9GLOM</name>
<reference evidence="2 3" key="1">
    <citation type="submission" date="2018-06" db="EMBL/GenBank/DDBJ databases">
        <title>Comparative genomics reveals the genomic features of Rhizophagus irregularis, R. cerebriforme, R. diaphanum and Gigaspora rosea, and their symbiotic lifestyle signature.</title>
        <authorList>
            <person name="Morin E."/>
            <person name="San Clemente H."/>
            <person name="Chen E.C.H."/>
            <person name="De La Providencia I."/>
            <person name="Hainaut M."/>
            <person name="Kuo A."/>
            <person name="Kohler A."/>
            <person name="Murat C."/>
            <person name="Tang N."/>
            <person name="Roy S."/>
            <person name="Loubradou J."/>
            <person name="Henrissat B."/>
            <person name="Grigoriev I.V."/>
            <person name="Corradi N."/>
            <person name="Roux C."/>
            <person name="Martin F.M."/>
        </authorList>
    </citation>
    <scope>NUCLEOTIDE SEQUENCE [LARGE SCALE GENOMIC DNA]</scope>
    <source>
        <strain evidence="2 3">DAOM 194757</strain>
    </source>
</reference>
<evidence type="ECO:0000313" key="3">
    <source>
        <dbReference type="Proteomes" id="UP000266673"/>
    </source>
</evidence>
<dbReference type="STRING" id="44941.A0A397U5E9"/>
<keyword evidence="1" id="KW-0732">Signal</keyword>
<keyword evidence="3" id="KW-1185">Reference proteome</keyword>
<dbReference type="PANTHER" id="PTHR34587:SF2">
    <property type="entry name" value="G-PROTEIN COUPLED RECEPTORS FAMILY 1 PROFILE DOMAIN-CONTAINING PROTEIN"/>
    <property type="match status" value="1"/>
</dbReference>
<dbReference type="EMBL" id="QKWP01001974">
    <property type="protein sequence ID" value="RIB05490.1"/>
    <property type="molecule type" value="Genomic_DNA"/>
</dbReference>
<comment type="caution">
    <text evidence="2">The sequence shown here is derived from an EMBL/GenBank/DDBJ whole genome shotgun (WGS) entry which is preliminary data.</text>
</comment>
<gene>
    <name evidence="2" type="ORF">C2G38_1987002</name>
</gene>
<dbReference type="AlphaFoldDB" id="A0A397U5E9"/>
<proteinExistence type="predicted"/>
<feature type="chain" id="PRO_5017284253" description="Phosphatidylglycerol/phosphatidylinositol transfer protein" evidence="1">
    <location>
        <begin position="23"/>
        <end position="210"/>
    </location>
</feature>
<dbReference type="OrthoDB" id="2336871at2759"/>
<dbReference type="Proteomes" id="UP000266673">
    <property type="component" value="Unassembled WGS sequence"/>
</dbReference>
<sequence>MKFNFGIVLTILLFSLISSIDATFCDHVGGSKGKGHQIKSGFCSDTALGQVPSVDHMTSVLIIEPKNEAVLKPHKDFTVRLKIKNLKTGHFSDPEKHYYDSPQRLTDGKIEGHTHITIQKLDDEKNAPDAKEFAFFEGINTPAKDNILKVEVDGSKLSAGRYRICSMSSSFGHQPLVMPVAKRGAQDDCIRVTLSNRHKRTPRRPLSWKV</sequence>
<evidence type="ECO:0000313" key="2">
    <source>
        <dbReference type="EMBL" id="RIB05490.1"/>
    </source>
</evidence>